<feature type="compositionally biased region" description="Pro residues" evidence="1">
    <location>
        <begin position="279"/>
        <end position="299"/>
    </location>
</feature>
<reference evidence="3 4" key="1">
    <citation type="submission" date="2016-05" db="EMBL/GenBank/DDBJ databases">
        <title>Complete genome sequence of a phthalic acid esters degrading Mycobacterium sp. YC-RL4.</title>
        <authorList>
            <person name="Ren L."/>
            <person name="Fan S."/>
            <person name="Ruth N."/>
            <person name="Jia Y."/>
            <person name="Wang J."/>
            <person name="Qiao C."/>
        </authorList>
    </citation>
    <scope>NUCLEOTIDE SEQUENCE [LARGE SCALE GENOMIC DNA]</scope>
    <source>
        <strain evidence="3 4">YC-RL4</strain>
    </source>
</reference>
<dbReference type="Pfam" id="PF02720">
    <property type="entry name" value="DUF222"/>
    <property type="match status" value="1"/>
</dbReference>
<dbReference type="Proteomes" id="UP000077143">
    <property type="component" value="Chromosome"/>
</dbReference>
<evidence type="ECO:0000256" key="1">
    <source>
        <dbReference type="SAM" id="MobiDB-lite"/>
    </source>
</evidence>
<gene>
    <name evidence="3" type="ORF">A7U43_27200</name>
</gene>
<feature type="compositionally biased region" description="Basic and acidic residues" evidence="1">
    <location>
        <begin position="505"/>
        <end position="516"/>
    </location>
</feature>
<protein>
    <recommendedName>
        <fullName evidence="2">HNH nuclease domain-containing protein</fullName>
    </recommendedName>
</protein>
<dbReference type="EMBL" id="CP015596">
    <property type="protein sequence ID" value="ANE82456.1"/>
    <property type="molecule type" value="Genomic_DNA"/>
</dbReference>
<dbReference type="KEGG" id="madi:A7U43_27200"/>
<dbReference type="InterPro" id="IPR003615">
    <property type="entry name" value="HNH_nuc"/>
</dbReference>
<dbReference type="SMART" id="SM00507">
    <property type="entry name" value="HNHc"/>
    <property type="match status" value="1"/>
</dbReference>
<keyword evidence="4" id="KW-1185">Reference proteome</keyword>
<evidence type="ECO:0000313" key="4">
    <source>
        <dbReference type="Proteomes" id="UP000077143"/>
    </source>
</evidence>
<name>A0A172UTS9_9MYCO</name>
<dbReference type="Gene3D" id="1.10.30.50">
    <property type="match status" value="1"/>
</dbReference>
<feature type="compositionally biased region" description="Basic and acidic residues" evidence="1">
    <location>
        <begin position="534"/>
        <end position="543"/>
    </location>
</feature>
<sequence length="578" mass="61145">MFEELDRVDLAGMSDDTLISAVTAATRSEAAAAARRLALVAEVTARQCDDEDDICAHQLIDGWAYAKAQVGAACNLSPWAASKQMRIAQALRDRLPRTAGMFAKGLVSAAVVDSITWRTRLVTDADALALIDAGIAGSATEFGTLSEKGLIEAVDYWVHKFDPCAVIRSQTAARDRCIEFGDRDDADGVVSFWGRMRVTDAQISDTRLDELADGVCDNDPRTKRERRADAVAAVLAGAQRLTCLCGNPDCAGSGKDPRAGGVTIYVFPEQAPDTGHGAPPVPDPQPAAPSPAPTGPTPVSPATDSTSSHEQPAAESGAPDQPTPAAPAARFGSGAGISLDGAIIPARLLAELAAGGATVRTLAHAGNLGTEPRYRPSAKLAAFVRMRSMTCCFPGCGRPAHKTDLDHVTPWPAGATHPGNLRPLCREHHLLKTMRSGWTPSAHADGSTTWTAPTGHRYTTTPGAAILFPHFNIDTPVPRVRRISLIGDPAGRGSAIPRRQRTRAQTREQRVNAERTRNAAELSLQLMREQIAREDSARTEKAGMAKPGGAQGRAAGYFDTGPTFPGVDPFTDADPPPF</sequence>
<proteinExistence type="predicted"/>
<dbReference type="STRING" id="1682113.A7U43_27200"/>
<feature type="region of interest" description="Disordered" evidence="1">
    <location>
        <begin position="269"/>
        <end position="331"/>
    </location>
</feature>
<organism evidence="3 4">
    <name type="scientific">Mycobacterium adipatum</name>
    <dbReference type="NCBI Taxonomy" id="1682113"/>
    <lineage>
        <taxon>Bacteria</taxon>
        <taxon>Bacillati</taxon>
        <taxon>Actinomycetota</taxon>
        <taxon>Actinomycetes</taxon>
        <taxon>Mycobacteriales</taxon>
        <taxon>Mycobacteriaceae</taxon>
        <taxon>Mycobacterium</taxon>
    </lineage>
</organism>
<dbReference type="CDD" id="cd00085">
    <property type="entry name" value="HNHc"/>
    <property type="match status" value="1"/>
</dbReference>
<evidence type="ECO:0000259" key="2">
    <source>
        <dbReference type="SMART" id="SM00507"/>
    </source>
</evidence>
<feature type="region of interest" description="Disordered" evidence="1">
    <location>
        <begin position="534"/>
        <end position="578"/>
    </location>
</feature>
<feature type="region of interest" description="Disordered" evidence="1">
    <location>
        <begin position="488"/>
        <end position="516"/>
    </location>
</feature>
<dbReference type="AlphaFoldDB" id="A0A172UTS9"/>
<evidence type="ECO:0000313" key="3">
    <source>
        <dbReference type="EMBL" id="ANE82456.1"/>
    </source>
</evidence>
<dbReference type="RefSeq" id="WP_068001421.1">
    <property type="nucleotide sequence ID" value="NZ_CP015596.1"/>
</dbReference>
<dbReference type="InterPro" id="IPR003870">
    <property type="entry name" value="DUF222"/>
</dbReference>
<feature type="domain" description="HNH nuclease" evidence="2">
    <location>
        <begin position="379"/>
        <end position="430"/>
    </location>
</feature>
<accession>A0A172UTS9</accession>
<dbReference type="OrthoDB" id="5242272at2"/>